<sequence>MKLGWFGKHFRTALALTGLACGLGFSQDVLYPDMFALSDVQLLDGVLKERQDLNVETLLSYDVDRLLAPFYEEAGMKPKASKFPNWAGLDGHVLGHYLSALAMHYADNDDVQVKERLEYILKELKTIQDQNSKDNNFKGYISGVPNGKQMWLKMKNGDAGAQNGYWVPWYNIHKLYAGLRDAYVYAGYEQAKTMFLALCDWGITITNGLNDSKMQQMLGTEHGGMPEVYADAYKLTKDEKYLNAAKKWSHQWLLNPMSQGNDNLTNVHANTQVPKVVGFARIAELSGDEKYQKGSDFFWQTVVNKRSIAIGGNSISEHFPALNNHKKFIEEREGPESCNTYNMLKLTERLFNIKHDAHYTDFYERALFNHILSTIHPTHGGYVYFTPARPRHYRVYSKVNAGMWCCVGSGMENPAKYNQFIYTKDKDALYVNLFAASVLNWKDKSVKIKQETAFPKGESSKFTITGSGEFDMQIRHPYWVKEGAFKVIVNGDTVVKKSTPSSYVSAGKSWKSGDVVEVLYPMYTHVEDLPGVTDYVALLHGPIVLSAKTGTANLNGLVADDGRWSHIASGALESLDQAPMLASKKEDIPSKVEPVKGEPLHFKAPYLFAKQKDANLLLQPFYEVHDARYMMYWMVLTDPSILDRLEKEQKEALALDEKTVDKVAPGEQQPEVDHKMKIENSTSGTHQGEFYRDAGKCSGGDGGLISYEFETNSEDSLSLMVRYWGNEGCTRTFDITIDDEKLTTETISNRWKKDEFVNVTYPIPDKMVKGKKIVRISFSASSGMVGGIYSVRLLRNKPKPVVEDPPISIKSVAAAKQGLRVRADRQMLQIASPSVLARTMNVKIYSMDGRLKLSQMLPAGASEFNVDIAGLKNGNYIVRLFQDGLVRGYTLFNKNGL</sequence>
<dbReference type="SUPFAM" id="SSF48208">
    <property type="entry name" value="Six-hairpin glycosidases"/>
    <property type="match status" value="1"/>
</dbReference>
<evidence type="ECO:0000313" key="6">
    <source>
        <dbReference type="EMBL" id="SUQ24155.1"/>
    </source>
</evidence>
<dbReference type="PANTHER" id="PTHR31151:SF0">
    <property type="entry name" value="PROLINE-TRNA LIGASE (DUF1680)"/>
    <property type="match status" value="1"/>
</dbReference>
<name>A0A380S4V6_FIBSU</name>
<dbReference type="AlphaFoldDB" id="A0A380S4V6"/>
<dbReference type="Proteomes" id="UP000255423">
    <property type="component" value="Unassembled WGS sequence"/>
</dbReference>
<evidence type="ECO:0000259" key="2">
    <source>
        <dbReference type="Pfam" id="PF07944"/>
    </source>
</evidence>
<feature type="domain" description="Non-reducing end beta-L-arabinofuranosidase-like GH127 catalytic" evidence="2">
    <location>
        <begin position="39"/>
        <end position="418"/>
    </location>
</feature>
<dbReference type="InterPro" id="IPR046544">
    <property type="entry name" value="GH146_SB_dom"/>
</dbReference>
<dbReference type="GO" id="GO:0005975">
    <property type="term" value="P:carbohydrate metabolic process"/>
    <property type="evidence" value="ECO:0007669"/>
    <property type="project" value="InterPro"/>
</dbReference>
<dbReference type="InterPro" id="IPR049046">
    <property type="entry name" value="Beta-AFase-like_GH127_middle"/>
</dbReference>
<protein>
    <submittedName>
        <fullName evidence="6">Uncharacterized protein</fullName>
    </submittedName>
</protein>
<proteinExistence type="predicted"/>
<reference evidence="6 7" key="1">
    <citation type="submission" date="2017-08" db="EMBL/GenBank/DDBJ databases">
        <authorList>
            <person name="de Groot N.N."/>
        </authorList>
    </citation>
    <scope>NUCLEOTIDE SEQUENCE [LARGE SCALE GENOMIC DNA]</scope>
    <source>
        <strain evidence="6 7">HM2</strain>
    </source>
</reference>
<dbReference type="InterPro" id="IPR012878">
    <property type="entry name" value="Beta-AFase-like_GH127_cat"/>
</dbReference>
<feature type="domain" description="DUF4986" evidence="3">
    <location>
        <begin position="550"/>
        <end position="633"/>
    </location>
</feature>
<accession>A0A380S4V6</accession>
<gene>
    <name evidence="6" type="ORF">SAMN05661053_1548</name>
</gene>
<feature type="domain" description="Glycoside hydrolase GH146 substrate-binding" evidence="4">
    <location>
        <begin position="654"/>
        <end position="794"/>
    </location>
</feature>
<organism evidence="6 7">
    <name type="scientific">Fibrobacter succinogenes</name>
    <name type="common">Bacteroides succinogenes</name>
    <dbReference type="NCBI Taxonomy" id="833"/>
    <lineage>
        <taxon>Bacteria</taxon>
        <taxon>Pseudomonadati</taxon>
        <taxon>Fibrobacterota</taxon>
        <taxon>Fibrobacteria</taxon>
        <taxon>Fibrobacterales</taxon>
        <taxon>Fibrobacteraceae</taxon>
        <taxon>Fibrobacter</taxon>
    </lineage>
</organism>
<dbReference type="RefSeq" id="WP_109572719.1">
    <property type="nucleotide sequence ID" value="NZ_UHJL01000002.1"/>
</dbReference>
<dbReference type="Pfam" id="PF20620">
    <property type="entry name" value="DUF6805"/>
    <property type="match status" value="1"/>
</dbReference>
<dbReference type="Pfam" id="PF20736">
    <property type="entry name" value="Glyco_hydro127M"/>
    <property type="match status" value="1"/>
</dbReference>
<evidence type="ECO:0000313" key="7">
    <source>
        <dbReference type="Proteomes" id="UP000255423"/>
    </source>
</evidence>
<evidence type="ECO:0000259" key="3">
    <source>
        <dbReference type="Pfam" id="PF16375"/>
    </source>
</evidence>
<evidence type="ECO:0000259" key="4">
    <source>
        <dbReference type="Pfam" id="PF20620"/>
    </source>
</evidence>
<dbReference type="InterPro" id="IPR008928">
    <property type="entry name" value="6-hairpin_glycosidase_sf"/>
</dbReference>
<feature type="region of interest" description="Disordered" evidence="1">
    <location>
        <begin position="663"/>
        <end position="690"/>
    </location>
</feature>
<evidence type="ECO:0000256" key="1">
    <source>
        <dbReference type="SAM" id="MobiDB-lite"/>
    </source>
</evidence>
<dbReference type="Pfam" id="PF16375">
    <property type="entry name" value="DUF4986"/>
    <property type="match status" value="1"/>
</dbReference>
<dbReference type="Pfam" id="PF07944">
    <property type="entry name" value="Beta-AFase-like_GH127_cat"/>
    <property type="match status" value="1"/>
</dbReference>
<feature type="domain" description="Non-reducing end beta-L-arabinofuranosidase-like GH127 middle" evidence="5">
    <location>
        <begin position="429"/>
        <end position="522"/>
    </location>
</feature>
<dbReference type="EMBL" id="UHJL01000002">
    <property type="protein sequence ID" value="SUQ24155.1"/>
    <property type="molecule type" value="Genomic_DNA"/>
</dbReference>
<dbReference type="InterPro" id="IPR032275">
    <property type="entry name" value="DUF4986"/>
</dbReference>
<evidence type="ECO:0000259" key="5">
    <source>
        <dbReference type="Pfam" id="PF20736"/>
    </source>
</evidence>
<dbReference type="PANTHER" id="PTHR31151">
    <property type="entry name" value="PROLINE-TRNA LIGASE (DUF1680)"/>
    <property type="match status" value="1"/>
</dbReference>